<dbReference type="PROSITE" id="PS50297">
    <property type="entry name" value="ANK_REP_REGION"/>
    <property type="match status" value="3"/>
</dbReference>
<evidence type="ECO:0000256" key="3">
    <source>
        <dbReference type="PROSITE-ProRule" id="PRU00023"/>
    </source>
</evidence>
<evidence type="ECO:0000313" key="6">
    <source>
        <dbReference type="Proteomes" id="UP001153292"/>
    </source>
</evidence>
<feature type="repeat" description="ANK" evidence="3">
    <location>
        <begin position="248"/>
        <end position="280"/>
    </location>
</feature>
<feature type="repeat" description="ANK" evidence="3">
    <location>
        <begin position="214"/>
        <end position="246"/>
    </location>
</feature>
<evidence type="ECO:0000313" key="5">
    <source>
        <dbReference type="EMBL" id="CAH0407136.1"/>
    </source>
</evidence>
<dbReference type="Pfam" id="PF12796">
    <property type="entry name" value="Ank_2"/>
    <property type="match status" value="1"/>
</dbReference>
<dbReference type="PANTHER" id="PTHR46680:SF3">
    <property type="entry name" value="NF-KAPPA-B INHIBITOR CACTUS"/>
    <property type="match status" value="1"/>
</dbReference>
<dbReference type="PRINTS" id="PR01415">
    <property type="entry name" value="ANKYRIN"/>
</dbReference>
<protein>
    <recommendedName>
        <fullName evidence="7">Cactus</fullName>
    </recommendedName>
</protein>
<evidence type="ECO:0000256" key="4">
    <source>
        <dbReference type="SAM" id="MobiDB-lite"/>
    </source>
</evidence>
<dbReference type="InterPro" id="IPR036770">
    <property type="entry name" value="Ankyrin_rpt-contain_sf"/>
</dbReference>
<gene>
    <name evidence="5" type="ORF">CHILSU_LOCUS10532</name>
</gene>
<dbReference type="PROSITE" id="PS50088">
    <property type="entry name" value="ANK_REPEAT"/>
    <property type="match status" value="3"/>
</dbReference>
<dbReference type="SMART" id="SM00248">
    <property type="entry name" value="ANK"/>
    <property type="match status" value="5"/>
</dbReference>
<dbReference type="Proteomes" id="UP001153292">
    <property type="component" value="Chromosome 7"/>
</dbReference>
<dbReference type="InterPro" id="IPR051070">
    <property type="entry name" value="NF-kappa-B_inhibitor"/>
</dbReference>
<proteinExistence type="predicted"/>
<evidence type="ECO:0008006" key="7">
    <source>
        <dbReference type="Google" id="ProtNLM"/>
    </source>
</evidence>
<dbReference type="InterPro" id="IPR002110">
    <property type="entry name" value="Ankyrin_rpt"/>
</dbReference>
<accession>A0ABN8BGI9</accession>
<keyword evidence="2 3" id="KW-0040">ANK repeat</keyword>
<feature type="region of interest" description="Disordered" evidence="4">
    <location>
        <begin position="1"/>
        <end position="43"/>
    </location>
</feature>
<dbReference type="Gene3D" id="1.25.40.20">
    <property type="entry name" value="Ankyrin repeat-containing domain"/>
    <property type="match status" value="1"/>
</dbReference>
<keyword evidence="1" id="KW-0677">Repeat</keyword>
<dbReference type="PANTHER" id="PTHR46680">
    <property type="entry name" value="NF-KAPPA-B INHIBITOR ALPHA"/>
    <property type="match status" value="1"/>
</dbReference>
<feature type="repeat" description="ANK" evidence="3">
    <location>
        <begin position="139"/>
        <end position="171"/>
    </location>
</feature>
<sequence>MSAQKNVDTKIPDDGNTDSGFLSGPIDPLDSGDLGAPSDRISGTVTCDITSEEENPDSGLDLCTSFSNLDLNTPLPTHSTSLSDKTQLQIPPQTRLLFKQDADGDTQLHIAAVHGSEKFVGILIHLCPDKSLLNLQNDYRHTPLHLAVMGGYAVVVKMLVIAGASLDVRDVCGRTPLHIAAETRDVECLKAMLAPIEEQPHRKLASVLNQKDFNGQTCVHVAANAGHLKTLQTLVYYGADINAKEGLAGWTALHIAARRGDTRTTQYLLEQCSDVARSQRDYGGRTPRRLARRTKCERLFAKYADGDSDTDDDDDYDSEGDTLFEKLLSNPNPINVA</sequence>
<evidence type="ECO:0000256" key="2">
    <source>
        <dbReference type="ARBA" id="ARBA00023043"/>
    </source>
</evidence>
<organism evidence="5 6">
    <name type="scientific">Chilo suppressalis</name>
    <name type="common">Asiatic rice borer moth</name>
    <dbReference type="NCBI Taxonomy" id="168631"/>
    <lineage>
        <taxon>Eukaryota</taxon>
        <taxon>Metazoa</taxon>
        <taxon>Ecdysozoa</taxon>
        <taxon>Arthropoda</taxon>
        <taxon>Hexapoda</taxon>
        <taxon>Insecta</taxon>
        <taxon>Pterygota</taxon>
        <taxon>Neoptera</taxon>
        <taxon>Endopterygota</taxon>
        <taxon>Lepidoptera</taxon>
        <taxon>Glossata</taxon>
        <taxon>Ditrysia</taxon>
        <taxon>Pyraloidea</taxon>
        <taxon>Crambidae</taxon>
        <taxon>Crambinae</taxon>
        <taxon>Chilo</taxon>
    </lineage>
</organism>
<dbReference type="Pfam" id="PF00023">
    <property type="entry name" value="Ank"/>
    <property type="match status" value="1"/>
</dbReference>
<evidence type="ECO:0000256" key="1">
    <source>
        <dbReference type="ARBA" id="ARBA00022737"/>
    </source>
</evidence>
<keyword evidence="6" id="KW-1185">Reference proteome</keyword>
<dbReference type="EMBL" id="OU963900">
    <property type="protein sequence ID" value="CAH0407136.1"/>
    <property type="molecule type" value="Genomic_DNA"/>
</dbReference>
<dbReference type="SUPFAM" id="SSF48403">
    <property type="entry name" value="Ankyrin repeat"/>
    <property type="match status" value="1"/>
</dbReference>
<name>A0ABN8BGI9_CHISP</name>
<reference evidence="5" key="1">
    <citation type="submission" date="2021-12" db="EMBL/GenBank/DDBJ databases">
        <authorList>
            <person name="King R."/>
        </authorList>
    </citation>
    <scope>NUCLEOTIDE SEQUENCE</scope>
</reference>